<feature type="domain" description="PGG" evidence="7">
    <location>
        <begin position="183"/>
        <end position="279"/>
    </location>
</feature>
<dbReference type="Gene3D" id="1.25.40.20">
    <property type="entry name" value="Ankyrin repeat-containing domain"/>
    <property type="match status" value="1"/>
</dbReference>
<keyword evidence="9" id="KW-1185">Reference proteome</keyword>
<evidence type="ECO:0000256" key="4">
    <source>
        <dbReference type="ARBA" id="ARBA00022989"/>
    </source>
</evidence>
<accession>A0ABQ9LCN5</accession>
<protein>
    <recommendedName>
        <fullName evidence="7">PGG domain-containing protein</fullName>
    </recommendedName>
</protein>
<dbReference type="InterPro" id="IPR026961">
    <property type="entry name" value="PGG_dom"/>
</dbReference>
<keyword evidence="5" id="KW-0040">ANK repeat</keyword>
<keyword evidence="6" id="KW-0472">Membrane</keyword>
<evidence type="ECO:0000256" key="5">
    <source>
        <dbReference type="ARBA" id="ARBA00023043"/>
    </source>
</evidence>
<proteinExistence type="predicted"/>
<dbReference type="PANTHER" id="PTHR24186">
    <property type="entry name" value="PROTEIN PHOSPHATASE 1 REGULATORY SUBUNIT"/>
    <property type="match status" value="1"/>
</dbReference>
<evidence type="ECO:0000256" key="2">
    <source>
        <dbReference type="ARBA" id="ARBA00022692"/>
    </source>
</evidence>
<sequence length="292" mass="32682">MAAPNGHVEIFMELMKIDSRLCRLEGKKKKTPPHCAAIKGRADTALHQAVKRNQFQAVNVLLNCIREKRRGDLLSLKDELGNIAAWKGQRQIFMNLQVIELFLGSGTNNSGILEVNAKNNIGPTAQALDMVLVFPVRQVTQKSQRSFRVLELCQQKRSASLPFPHFNVSIRTQHSQGIDSPCEARSALLVIAVLVATATFQVGVSPPGCVWQDSYTPDQSNSTRAIIRKAHYAGESILATSGLSLSLFMIHRITNRFPLQFELQMCIVAMYFTYNTALINMSLHKMKLYVVW</sequence>
<evidence type="ECO:0000256" key="3">
    <source>
        <dbReference type="ARBA" id="ARBA00022737"/>
    </source>
</evidence>
<evidence type="ECO:0000256" key="6">
    <source>
        <dbReference type="ARBA" id="ARBA00023136"/>
    </source>
</evidence>
<dbReference type="Proteomes" id="UP001174677">
    <property type="component" value="Chromosome 13"/>
</dbReference>
<gene>
    <name evidence="8" type="ORF">P3X46_023617</name>
</gene>
<comment type="subcellular location">
    <subcellularLocation>
        <location evidence="1">Membrane</location>
        <topology evidence="1">Multi-pass membrane protein</topology>
    </subcellularLocation>
</comment>
<keyword evidence="4" id="KW-1133">Transmembrane helix</keyword>
<dbReference type="PANTHER" id="PTHR24186:SF56">
    <property type="entry name" value="PGG DOMAIN-CONTAINING PROTEIN"/>
    <property type="match status" value="1"/>
</dbReference>
<dbReference type="Pfam" id="PF13962">
    <property type="entry name" value="PGG"/>
    <property type="match status" value="1"/>
</dbReference>
<evidence type="ECO:0000256" key="1">
    <source>
        <dbReference type="ARBA" id="ARBA00004141"/>
    </source>
</evidence>
<dbReference type="EMBL" id="JARPOI010000013">
    <property type="protein sequence ID" value="KAJ9163999.1"/>
    <property type="molecule type" value="Genomic_DNA"/>
</dbReference>
<keyword evidence="2" id="KW-0812">Transmembrane</keyword>
<organism evidence="8 9">
    <name type="scientific">Hevea brasiliensis</name>
    <name type="common">Para rubber tree</name>
    <name type="synonym">Siphonia brasiliensis</name>
    <dbReference type="NCBI Taxonomy" id="3981"/>
    <lineage>
        <taxon>Eukaryota</taxon>
        <taxon>Viridiplantae</taxon>
        <taxon>Streptophyta</taxon>
        <taxon>Embryophyta</taxon>
        <taxon>Tracheophyta</taxon>
        <taxon>Spermatophyta</taxon>
        <taxon>Magnoliopsida</taxon>
        <taxon>eudicotyledons</taxon>
        <taxon>Gunneridae</taxon>
        <taxon>Pentapetalae</taxon>
        <taxon>rosids</taxon>
        <taxon>fabids</taxon>
        <taxon>Malpighiales</taxon>
        <taxon>Euphorbiaceae</taxon>
        <taxon>Crotonoideae</taxon>
        <taxon>Micrandreae</taxon>
        <taxon>Hevea</taxon>
    </lineage>
</organism>
<dbReference type="SUPFAM" id="SSF48403">
    <property type="entry name" value="Ankyrin repeat"/>
    <property type="match status" value="1"/>
</dbReference>
<evidence type="ECO:0000313" key="9">
    <source>
        <dbReference type="Proteomes" id="UP001174677"/>
    </source>
</evidence>
<evidence type="ECO:0000313" key="8">
    <source>
        <dbReference type="EMBL" id="KAJ9163999.1"/>
    </source>
</evidence>
<evidence type="ECO:0000259" key="7">
    <source>
        <dbReference type="Pfam" id="PF13962"/>
    </source>
</evidence>
<dbReference type="InterPro" id="IPR036770">
    <property type="entry name" value="Ankyrin_rpt-contain_sf"/>
</dbReference>
<comment type="caution">
    <text evidence="8">The sequence shown here is derived from an EMBL/GenBank/DDBJ whole genome shotgun (WGS) entry which is preliminary data.</text>
</comment>
<name>A0ABQ9LCN5_HEVBR</name>
<reference evidence="8" key="1">
    <citation type="journal article" date="2023" name="Plant Biotechnol. J.">
        <title>Chromosome-level wild Hevea brasiliensis genome provides new tools for genomic-assisted breeding and valuable loci to elevate rubber yield.</title>
        <authorList>
            <person name="Cheng H."/>
            <person name="Song X."/>
            <person name="Hu Y."/>
            <person name="Wu T."/>
            <person name="Yang Q."/>
            <person name="An Z."/>
            <person name="Feng S."/>
            <person name="Deng Z."/>
            <person name="Wu W."/>
            <person name="Zeng X."/>
            <person name="Tu M."/>
            <person name="Wang X."/>
            <person name="Huang H."/>
        </authorList>
    </citation>
    <scope>NUCLEOTIDE SEQUENCE</scope>
    <source>
        <strain evidence="8">MT/VB/25A 57/8</strain>
    </source>
</reference>
<keyword evidence="3" id="KW-0677">Repeat</keyword>